<accession>C1F1I6</accession>
<sequence length="129" mass="14139">MLSSSRLTAFLTVPDAALARNFYRDTLGLTLTHEDRFALAFDANGTPLRVAIFPDFKPQPFTVLGWQVPDAVVMSRQMQSAGIAFERFDGLAQDEHGLWNAPGGSRVGWFRDPFGNLLSIHDAAAAMAI</sequence>
<gene>
    <name evidence="2" type="ordered locus">ACP_0587</name>
</gene>
<dbReference type="InterPro" id="IPR004360">
    <property type="entry name" value="Glyas_Fos-R_dOase_dom"/>
</dbReference>
<feature type="domain" description="VOC" evidence="1">
    <location>
        <begin position="3"/>
        <end position="123"/>
    </location>
</feature>
<dbReference type="Gene3D" id="3.10.180.10">
    <property type="entry name" value="2,3-Dihydroxybiphenyl 1,2-Dioxygenase, domain 1"/>
    <property type="match status" value="1"/>
</dbReference>
<organism evidence="2 3">
    <name type="scientific">Acidobacterium capsulatum (strain ATCC 51196 / DSM 11244 / BCRC 80197 / JCM 7670 / NBRC 15755 / NCIMB 13165 / 161)</name>
    <dbReference type="NCBI Taxonomy" id="240015"/>
    <lineage>
        <taxon>Bacteria</taxon>
        <taxon>Pseudomonadati</taxon>
        <taxon>Acidobacteriota</taxon>
        <taxon>Terriglobia</taxon>
        <taxon>Terriglobales</taxon>
        <taxon>Acidobacteriaceae</taxon>
        <taxon>Acidobacterium</taxon>
    </lineage>
</organism>
<name>C1F1I6_ACIC5</name>
<evidence type="ECO:0000313" key="2">
    <source>
        <dbReference type="EMBL" id="ACO31737.1"/>
    </source>
</evidence>
<dbReference type="STRING" id="240015.ACP_0587"/>
<keyword evidence="3" id="KW-1185">Reference proteome</keyword>
<dbReference type="PROSITE" id="PS51819">
    <property type="entry name" value="VOC"/>
    <property type="match status" value="1"/>
</dbReference>
<protein>
    <submittedName>
        <fullName evidence="2">Glyoxalase family protein</fullName>
    </submittedName>
</protein>
<dbReference type="SUPFAM" id="SSF54593">
    <property type="entry name" value="Glyoxalase/Bleomycin resistance protein/Dihydroxybiphenyl dioxygenase"/>
    <property type="match status" value="1"/>
</dbReference>
<reference evidence="2 3" key="1">
    <citation type="journal article" date="2009" name="Appl. Environ. Microbiol.">
        <title>Three genomes from the phylum Acidobacteria provide insight into the lifestyles of these microorganisms in soils.</title>
        <authorList>
            <person name="Ward N.L."/>
            <person name="Challacombe J.F."/>
            <person name="Janssen P.H."/>
            <person name="Henrissat B."/>
            <person name="Coutinho P.M."/>
            <person name="Wu M."/>
            <person name="Xie G."/>
            <person name="Haft D.H."/>
            <person name="Sait M."/>
            <person name="Badger J."/>
            <person name="Barabote R.D."/>
            <person name="Bradley B."/>
            <person name="Brettin T.S."/>
            <person name="Brinkac L.M."/>
            <person name="Bruce D."/>
            <person name="Creasy T."/>
            <person name="Daugherty S.C."/>
            <person name="Davidsen T.M."/>
            <person name="DeBoy R.T."/>
            <person name="Detter J.C."/>
            <person name="Dodson R.J."/>
            <person name="Durkin A.S."/>
            <person name="Ganapathy A."/>
            <person name="Gwinn-Giglio M."/>
            <person name="Han C.S."/>
            <person name="Khouri H."/>
            <person name="Kiss H."/>
            <person name="Kothari S.P."/>
            <person name="Madupu R."/>
            <person name="Nelson K.E."/>
            <person name="Nelson W.C."/>
            <person name="Paulsen I."/>
            <person name="Penn K."/>
            <person name="Ren Q."/>
            <person name="Rosovitz M.J."/>
            <person name="Selengut J.D."/>
            <person name="Shrivastava S."/>
            <person name="Sullivan S.A."/>
            <person name="Tapia R."/>
            <person name="Thompson L.S."/>
            <person name="Watkins K.L."/>
            <person name="Yang Q."/>
            <person name="Yu C."/>
            <person name="Zafar N."/>
            <person name="Zhou L."/>
            <person name="Kuske C.R."/>
        </authorList>
    </citation>
    <scope>NUCLEOTIDE SEQUENCE [LARGE SCALE GENOMIC DNA]</scope>
    <source>
        <strain evidence="3">ATCC 51196 / DSM 11244 / BCRC 80197 / JCM 7670 / NBRC 15755 / NCIMB 13165 / 161</strain>
    </source>
</reference>
<proteinExistence type="predicted"/>
<dbReference type="Pfam" id="PF00903">
    <property type="entry name" value="Glyoxalase"/>
    <property type="match status" value="1"/>
</dbReference>
<dbReference type="Proteomes" id="UP000002207">
    <property type="component" value="Chromosome"/>
</dbReference>
<dbReference type="OrthoDB" id="9804944at2"/>
<evidence type="ECO:0000259" key="1">
    <source>
        <dbReference type="PROSITE" id="PS51819"/>
    </source>
</evidence>
<dbReference type="InterPro" id="IPR037523">
    <property type="entry name" value="VOC_core"/>
</dbReference>
<dbReference type="InParanoid" id="C1F1I6"/>
<dbReference type="AlphaFoldDB" id="C1F1I6"/>
<evidence type="ECO:0000313" key="3">
    <source>
        <dbReference type="Proteomes" id="UP000002207"/>
    </source>
</evidence>
<dbReference type="KEGG" id="aca:ACP_0587"/>
<dbReference type="RefSeq" id="WP_015895772.1">
    <property type="nucleotide sequence ID" value="NC_012483.1"/>
</dbReference>
<dbReference type="EMBL" id="CP001472">
    <property type="protein sequence ID" value="ACO31737.1"/>
    <property type="molecule type" value="Genomic_DNA"/>
</dbReference>
<dbReference type="HOGENOM" id="CLU_131565_0_1_0"/>
<dbReference type="eggNOG" id="COG0346">
    <property type="taxonomic scope" value="Bacteria"/>
</dbReference>
<dbReference type="InterPro" id="IPR029068">
    <property type="entry name" value="Glyas_Bleomycin-R_OHBP_Dase"/>
</dbReference>